<comment type="caution">
    <text evidence="1">The sequence shown here is derived from an EMBL/GenBank/DDBJ whole genome shotgun (WGS) entry which is preliminary data.</text>
</comment>
<dbReference type="AlphaFoldDB" id="A0A1Y3EUB4"/>
<organism evidence="1 2">
    <name type="scientific">Trichinella nativa</name>
    <dbReference type="NCBI Taxonomy" id="6335"/>
    <lineage>
        <taxon>Eukaryota</taxon>
        <taxon>Metazoa</taxon>
        <taxon>Ecdysozoa</taxon>
        <taxon>Nematoda</taxon>
        <taxon>Enoplea</taxon>
        <taxon>Dorylaimia</taxon>
        <taxon>Trichinellida</taxon>
        <taxon>Trichinellidae</taxon>
        <taxon>Trichinella</taxon>
    </lineage>
</organism>
<dbReference type="EMBL" id="LVZM01002591">
    <property type="protein sequence ID" value="OUC48525.1"/>
    <property type="molecule type" value="Genomic_DNA"/>
</dbReference>
<gene>
    <name evidence="1" type="ORF">D917_06102</name>
</gene>
<reference evidence="1 2" key="1">
    <citation type="submission" date="2015-04" db="EMBL/GenBank/DDBJ databases">
        <title>Draft genome of the roundworm Trichinella nativa.</title>
        <authorList>
            <person name="Mitreva M."/>
        </authorList>
    </citation>
    <scope>NUCLEOTIDE SEQUENCE [LARGE SCALE GENOMIC DNA]</scope>
    <source>
        <strain evidence="1 2">ISS45</strain>
    </source>
</reference>
<dbReference type="Proteomes" id="UP000243006">
    <property type="component" value="Unassembled WGS sequence"/>
</dbReference>
<evidence type="ECO:0000313" key="2">
    <source>
        <dbReference type="Proteomes" id="UP000243006"/>
    </source>
</evidence>
<evidence type="ECO:0000313" key="1">
    <source>
        <dbReference type="EMBL" id="OUC48525.1"/>
    </source>
</evidence>
<proteinExistence type="predicted"/>
<sequence>MNILLRLKGEQETYYFPTEPWYVPGINSPPFWRLYGMPPPNQWPTREHERFHKYYIDRVFPPMFWNYAWINWMPRTKGWWLAKKQYPMMKTSKEMTLQMLTLSQYMFCNDNLKNNVMHV</sequence>
<name>A0A1Y3EUB4_9BILA</name>
<protein>
    <submittedName>
        <fullName evidence="1">Uncharacterized protein</fullName>
    </submittedName>
</protein>
<accession>A0A1Y3EUB4</accession>